<dbReference type="GO" id="GO:0016491">
    <property type="term" value="F:oxidoreductase activity"/>
    <property type="evidence" value="ECO:0007669"/>
    <property type="project" value="UniProtKB-KW"/>
</dbReference>
<dbReference type="InterPro" id="IPR043144">
    <property type="entry name" value="Mal/L-sulf/L-lact_DH-like_ah"/>
</dbReference>
<dbReference type="Gene3D" id="3.30.1370.60">
    <property type="entry name" value="Hypothetical oxidoreductase yiak, domain 2"/>
    <property type="match status" value="1"/>
</dbReference>
<evidence type="ECO:0000313" key="4">
    <source>
        <dbReference type="Proteomes" id="UP000549394"/>
    </source>
</evidence>
<proteinExistence type="inferred from homology"/>
<dbReference type="AlphaFoldDB" id="A0A7I8VW66"/>
<dbReference type="EMBL" id="CAJFCJ010000012">
    <property type="protein sequence ID" value="CAD5120442.1"/>
    <property type="molecule type" value="Genomic_DNA"/>
</dbReference>
<dbReference type="InterPro" id="IPR036111">
    <property type="entry name" value="Mal/L-sulfo/L-lacto_DH-like_sf"/>
</dbReference>
<dbReference type="OrthoDB" id="7881616at2759"/>
<dbReference type="SUPFAM" id="SSF89733">
    <property type="entry name" value="L-sulfolactate dehydrogenase-like"/>
    <property type="match status" value="1"/>
</dbReference>
<keyword evidence="4" id="KW-1185">Reference proteome</keyword>
<evidence type="ECO:0000256" key="1">
    <source>
        <dbReference type="ARBA" id="ARBA00006056"/>
    </source>
</evidence>
<reference evidence="3 4" key="1">
    <citation type="submission" date="2020-08" db="EMBL/GenBank/DDBJ databases">
        <authorList>
            <person name="Hejnol A."/>
        </authorList>
    </citation>
    <scope>NUCLEOTIDE SEQUENCE [LARGE SCALE GENOMIC DNA]</scope>
</reference>
<dbReference type="InterPro" id="IPR043143">
    <property type="entry name" value="Mal/L-sulf/L-lact_DH-like_NADP"/>
</dbReference>
<dbReference type="InterPro" id="IPR003767">
    <property type="entry name" value="Malate/L-lactate_DH-like"/>
</dbReference>
<accession>A0A7I8VW66</accession>
<dbReference type="Pfam" id="PF02615">
    <property type="entry name" value="Ldh_2"/>
    <property type="match status" value="1"/>
</dbReference>
<comment type="caution">
    <text evidence="3">The sequence shown here is derived from an EMBL/GenBank/DDBJ whole genome shotgun (WGS) entry which is preliminary data.</text>
</comment>
<evidence type="ECO:0000256" key="2">
    <source>
        <dbReference type="ARBA" id="ARBA00023002"/>
    </source>
</evidence>
<protein>
    <submittedName>
        <fullName evidence="3">DgyrCDS9012</fullName>
    </submittedName>
</protein>
<organism evidence="3 4">
    <name type="scientific">Dimorphilus gyrociliatus</name>
    <dbReference type="NCBI Taxonomy" id="2664684"/>
    <lineage>
        <taxon>Eukaryota</taxon>
        <taxon>Metazoa</taxon>
        <taxon>Spiralia</taxon>
        <taxon>Lophotrochozoa</taxon>
        <taxon>Annelida</taxon>
        <taxon>Polychaeta</taxon>
        <taxon>Polychaeta incertae sedis</taxon>
        <taxon>Dinophilidae</taxon>
        <taxon>Dimorphilus</taxon>
    </lineage>
</organism>
<dbReference type="PANTHER" id="PTHR11091:SF0">
    <property type="entry name" value="MALATE DEHYDROGENASE"/>
    <property type="match status" value="1"/>
</dbReference>
<sequence>MAYSSIVRNTFHKIRLSTSLGKNLGTRSLAEVPLRHSSSNATEQNESIIAIQEMHRFMKDCMLAVGCTETDSNQLAETLVHADHRGHYSHGLNRLDMYVEDVRCGATVSGIVEPIIIKETTSSASVDGNNLLGPVVGNFCMQLAIKKARESGISLVVAKGSNHYGIAGHYSLQAVREGMIGISMTNTSPLVVPTRASECILGTNPIAVGAPGLGDDCFVLDMATSAAALGKLELADRKSQKIPIGWGADSTGQATEDPKEALKGGLMPLGGIEYTSGYKGFGLAMLVEVLTGILSGGAYGPFVRKWKVRSKLADLGQMFMVINPNFFPDGFRERMQELMDFLRQANTAPDAKGNVLVAGDPERQNIAKCERIGGIPYSQVQVDYANNLAKLLQIDQPKIL</sequence>
<dbReference type="Gene3D" id="1.10.1530.10">
    <property type="match status" value="1"/>
</dbReference>
<dbReference type="Proteomes" id="UP000549394">
    <property type="component" value="Unassembled WGS sequence"/>
</dbReference>
<keyword evidence="2" id="KW-0560">Oxidoreductase</keyword>
<comment type="similarity">
    <text evidence="1">Belongs to the LDH2/MDH2 oxidoreductase family.</text>
</comment>
<name>A0A7I8VW66_9ANNE</name>
<dbReference type="PANTHER" id="PTHR11091">
    <property type="entry name" value="OXIDOREDUCTASE-RELATED"/>
    <property type="match status" value="1"/>
</dbReference>
<evidence type="ECO:0000313" key="3">
    <source>
        <dbReference type="EMBL" id="CAD5120442.1"/>
    </source>
</evidence>
<gene>
    <name evidence="3" type="ORF">DGYR_LOCUS8544</name>
</gene>